<dbReference type="GeneID" id="34565803"/>
<protein>
    <submittedName>
        <fullName evidence="1">Uncharacterized protein</fullName>
    </submittedName>
</protein>
<sequence length="143" mass="15724">MKDPSLLFLVSQTNFTPSPDCGSHAMDIGLHLGHQLAYVKPPSFLSTPRGQISFSRRDNHVSRGFSWLTSAGHLREAAGKGDRPRRCSLDGVCSLGVSIEWYKLVASNPTFFIKTMDAMSDASPFLGGGLQDTLQWQAEWQPV</sequence>
<dbReference type="Proteomes" id="UP000176998">
    <property type="component" value="Unassembled WGS sequence"/>
</dbReference>
<organism evidence="1 2">
    <name type="scientific">Colletotrichum orchidophilum</name>
    <dbReference type="NCBI Taxonomy" id="1209926"/>
    <lineage>
        <taxon>Eukaryota</taxon>
        <taxon>Fungi</taxon>
        <taxon>Dikarya</taxon>
        <taxon>Ascomycota</taxon>
        <taxon>Pezizomycotina</taxon>
        <taxon>Sordariomycetes</taxon>
        <taxon>Hypocreomycetidae</taxon>
        <taxon>Glomerellales</taxon>
        <taxon>Glomerellaceae</taxon>
        <taxon>Colletotrichum</taxon>
    </lineage>
</organism>
<evidence type="ECO:0000313" key="1">
    <source>
        <dbReference type="EMBL" id="OHE92035.1"/>
    </source>
</evidence>
<dbReference type="AlphaFoldDB" id="A0A1G4ASE5"/>
<evidence type="ECO:0000313" key="2">
    <source>
        <dbReference type="Proteomes" id="UP000176998"/>
    </source>
</evidence>
<keyword evidence="2" id="KW-1185">Reference proteome</keyword>
<dbReference type="RefSeq" id="XP_022469206.1">
    <property type="nucleotide sequence ID" value="XM_022624293.1"/>
</dbReference>
<gene>
    <name evidence="1" type="ORF">CORC01_12674</name>
</gene>
<dbReference type="OrthoDB" id="10425277at2759"/>
<proteinExistence type="predicted"/>
<comment type="caution">
    <text evidence="1">The sequence shown here is derived from an EMBL/GenBank/DDBJ whole genome shotgun (WGS) entry which is preliminary data.</text>
</comment>
<accession>A0A1G4ASE5</accession>
<reference evidence="1 2" key="1">
    <citation type="submission" date="2016-09" db="EMBL/GenBank/DDBJ databases">
        <authorList>
            <person name="Capua I."/>
            <person name="De Benedictis P."/>
            <person name="Joannis T."/>
            <person name="Lombin L.H."/>
            <person name="Cattoli G."/>
        </authorList>
    </citation>
    <scope>NUCLEOTIDE SEQUENCE [LARGE SCALE GENOMIC DNA]</scope>
    <source>
        <strain evidence="1 2">IMI 309357</strain>
    </source>
</reference>
<dbReference type="EMBL" id="MJBS01000161">
    <property type="protein sequence ID" value="OHE92035.1"/>
    <property type="molecule type" value="Genomic_DNA"/>
</dbReference>
<name>A0A1G4ASE5_9PEZI</name>